<name>A0A9J5ZJ22_SOLCO</name>
<organism evidence="1 2">
    <name type="scientific">Solanum commersonii</name>
    <name type="common">Commerson's wild potato</name>
    <name type="synonym">Commerson's nightshade</name>
    <dbReference type="NCBI Taxonomy" id="4109"/>
    <lineage>
        <taxon>Eukaryota</taxon>
        <taxon>Viridiplantae</taxon>
        <taxon>Streptophyta</taxon>
        <taxon>Embryophyta</taxon>
        <taxon>Tracheophyta</taxon>
        <taxon>Spermatophyta</taxon>
        <taxon>Magnoliopsida</taxon>
        <taxon>eudicotyledons</taxon>
        <taxon>Gunneridae</taxon>
        <taxon>Pentapetalae</taxon>
        <taxon>asterids</taxon>
        <taxon>lamiids</taxon>
        <taxon>Solanales</taxon>
        <taxon>Solanaceae</taxon>
        <taxon>Solanoideae</taxon>
        <taxon>Solaneae</taxon>
        <taxon>Solanum</taxon>
    </lineage>
</organism>
<keyword evidence="2" id="KW-1185">Reference proteome</keyword>
<gene>
    <name evidence="1" type="ORF">H5410_023037</name>
</gene>
<proteinExistence type="predicted"/>
<dbReference type="OrthoDB" id="1304355at2759"/>
<dbReference type="Proteomes" id="UP000824120">
    <property type="component" value="Chromosome 4"/>
</dbReference>
<evidence type="ECO:0000313" key="2">
    <source>
        <dbReference type="Proteomes" id="UP000824120"/>
    </source>
</evidence>
<dbReference type="EMBL" id="JACXVP010000004">
    <property type="protein sequence ID" value="KAG5611756.1"/>
    <property type="molecule type" value="Genomic_DNA"/>
</dbReference>
<protein>
    <submittedName>
        <fullName evidence="1">Uncharacterized protein</fullName>
    </submittedName>
</protein>
<comment type="caution">
    <text evidence="1">The sequence shown here is derived from an EMBL/GenBank/DDBJ whole genome shotgun (WGS) entry which is preliminary data.</text>
</comment>
<sequence length="96" mass="11213">MVLRLNIDQIELATRDWICKVQIVEIECPRESADKKCTFQILILEDEEECQIRQLCMPMKLSSMQISLNASIPTSSLLQKSKSRQFHTASQYINFY</sequence>
<reference evidence="1 2" key="1">
    <citation type="submission" date="2020-09" db="EMBL/GenBank/DDBJ databases">
        <title>De no assembly of potato wild relative species, Solanum commersonii.</title>
        <authorList>
            <person name="Cho K."/>
        </authorList>
    </citation>
    <scope>NUCLEOTIDE SEQUENCE [LARGE SCALE GENOMIC DNA]</scope>
    <source>
        <strain evidence="1">LZ3.2</strain>
        <tissue evidence="1">Leaf</tissue>
    </source>
</reference>
<accession>A0A9J5ZJ22</accession>
<evidence type="ECO:0000313" key="1">
    <source>
        <dbReference type="EMBL" id="KAG5611756.1"/>
    </source>
</evidence>
<dbReference type="AlphaFoldDB" id="A0A9J5ZJ22"/>